<evidence type="ECO:0000256" key="8">
    <source>
        <dbReference type="ARBA" id="ARBA00023163"/>
    </source>
</evidence>
<keyword evidence="4" id="KW-0548">Nucleotidyltransferase</keyword>
<evidence type="ECO:0000313" key="11">
    <source>
        <dbReference type="EMBL" id="GBR74446.1"/>
    </source>
</evidence>
<feature type="domain" description="RNA polymerase sigma factor 54 core-binding" evidence="10">
    <location>
        <begin position="91"/>
        <end position="286"/>
    </location>
</feature>
<dbReference type="PANTHER" id="PTHR32248:SF4">
    <property type="entry name" value="RNA POLYMERASE SIGMA-54 FACTOR"/>
    <property type="match status" value="1"/>
</dbReference>
<evidence type="ECO:0000256" key="5">
    <source>
        <dbReference type="ARBA" id="ARBA00023015"/>
    </source>
</evidence>
<dbReference type="GO" id="GO:0016779">
    <property type="term" value="F:nucleotidyltransferase activity"/>
    <property type="evidence" value="ECO:0007669"/>
    <property type="project" value="UniProtKB-KW"/>
</dbReference>
<dbReference type="PRINTS" id="PR00045">
    <property type="entry name" value="SIGMA54FCT"/>
</dbReference>
<dbReference type="InterPro" id="IPR038709">
    <property type="entry name" value="RpoN_core-bd_sf"/>
</dbReference>
<comment type="caution">
    <text evidence="11">The sequence shown here is derived from an EMBL/GenBank/DDBJ whole genome shotgun (WGS) entry which is preliminary data.</text>
</comment>
<dbReference type="Pfam" id="PF04963">
    <property type="entry name" value="Sigma54_CBD"/>
    <property type="match status" value="1"/>
</dbReference>
<proteinExistence type="inferred from homology"/>
<evidence type="ECO:0000256" key="1">
    <source>
        <dbReference type="ARBA" id="ARBA00008798"/>
    </source>
</evidence>
<dbReference type="PIRSF" id="PIRSF000774">
    <property type="entry name" value="RpoN"/>
    <property type="match status" value="1"/>
</dbReference>
<dbReference type="Pfam" id="PF00309">
    <property type="entry name" value="Sigma54_AID"/>
    <property type="match status" value="1"/>
</dbReference>
<keyword evidence="6" id="KW-0731">Sigma factor</keyword>
<accession>A0A388TDF6</accession>
<organism evidence="11 12">
    <name type="scientific">Termititenax aidoneus</name>
    <dbReference type="NCBI Taxonomy" id="2218524"/>
    <lineage>
        <taxon>Bacteria</taxon>
        <taxon>Bacillati</taxon>
        <taxon>Candidatus Margulisiibacteriota</taxon>
        <taxon>Candidatus Termititenacia</taxon>
        <taxon>Candidatus Termititenacales</taxon>
        <taxon>Candidatus Termititenacaceae</taxon>
        <taxon>Candidatus Termititenax</taxon>
    </lineage>
</organism>
<evidence type="ECO:0000256" key="6">
    <source>
        <dbReference type="ARBA" id="ARBA00023082"/>
    </source>
</evidence>
<feature type="domain" description="RNA polymerase sigma factor 54 DNA-binding" evidence="9">
    <location>
        <begin position="301"/>
        <end position="452"/>
    </location>
</feature>
<dbReference type="Gene3D" id="1.10.10.60">
    <property type="entry name" value="Homeodomain-like"/>
    <property type="match status" value="1"/>
</dbReference>
<dbReference type="NCBIfam" id="TIGR02395">
    <property type="entry name" value="rpoN_sigma"/>
    <property type="match status" value="1"/>
</dbReference>
<sequence length="452" mass="51276">MAEHAPKLNLAQTLNLSQQLKLMLNPRMLQLLKTLHLPYPDLLESINKEAAENPALEISRQDELLNYARTLSRGGERSLSGYDDSRPDKELKARGPTLREHLLQQARLEDFDEADLRVAEQLIDAIDERGYIEDYKAVREQIVTAGGATKNRVDHVLETIQTFEPDGVGARSLKECLLIQIREYNFENEALQQVISDAVKYHLDNLAKKNFAAIAEDLDIEPEGAKFIADFIEKNLNPLPGNAFKTDDNVQTIIPSFIIKHAESGGFTVLNLEADKGPRLNISNQYLQMLDDPAADAKTKEYLRERLAAAKIFIENIEKRYQTTQNIVDIIVKTQADFLENGYYWLKPLQQDALAQNVGVHPSTISRAVSTKYAETPQGLYPLKYLCPRNFKGYTAMQIKGMLIKIIREQPQLSDQKIAKLLNEQRGIPIKRRTIAKYRTDLGEASSYGRKK</sequence>
<evidence type="ECO:0000256" key="4">
    <source>
        <dbReference type="ARBA" id="ARBA00022695"/>
    </source>
</evidence>
<evidence type="ECO:0000259" key="9">
    <source>
        <dbReference type="Pfam" id="PF04552"/>
    </source>
</evidence>
<evidence type="ECO:0000256" key="2">
    <source>
        <dbReference type="ARBA" id="ARBA00022478"/>
    </source>
</evidence>
<dbReference type="Pfam" id="PF04552">
    <property type="entry name" value="Sigma54_DBD"/>
    <property type="match status" value="1"/>
</dbReference>
<keyword evidence="2" id="KW-0240">DNA-directed RNA polymerase</keyword>
<protein>
    <submittedName>
        <fullName evidence="11">RNA polymerase sigma-54 factor</fullName>
    </submittedName>
</protein>
<dbReference type="GO" id="GO:0000428">
    <property type="term" value="C:DNA-directed RNA polymerase complex"/>
    <property type="evidence" value="ECO:0007669"/>
    <property type="project" value="UniProtKB-KW"/>
</dbReference>
<dbReference type="InterPro" id="IPR000394">
    <property type="entry name" value="RNA_pol_sigma_54"/>
</dbReference>
<dbReference type="InterPro" id="IPR007046">
    <property type="entry name" value="RNA_pol_sigma_54_core-bd"/>
</dbReference>
<dbReference type="Proteomes" id="UP000269352">
    <property type="component" value="Unassembled WGS sequence"/>
</dbReference>
<gene>
    <name evidence="11" type="primary">rpoN</name>
    <name evidence="11" type="ORF">NO1_1620</name>
</gene>
<dbReference type="GO" id="GO:0016987">
    <property type="term" value="F:sigma factor activity"/>
    <property type="evidence" value="ECO:0007669"/>
    <property type="project" value="UniProtKB-KW"/>
</dbReference>
<keyword evidence="7" id="KW-0238">DNA-binding</keyword>
<dbReference type="PROSITE" id="PS00718">
    <property type="entry name" value="SIGMA54_2"/>
    <property type="match status" value="1"/>
</dbReference>
<dbReference type="PANTHER" id="PTHR32248">
    <property type="entry name" value="RNA POLYMERASE SIGMA-54 FACTOR"/>
    <property type="match status" value="1"/>
</dbReference>
<keyword evidence="3" id="KW-0808">Transferase</keyword>
<comment type="similarity">
    <text evidence="1">Belongs to the sigma-54 factor family.</text>
</comment>
<dbReference type="EMBL" id="BGZN01000046">
    <property type="protein sequence ID" value="GBR74446.1"/>
    <property type="molecule type" value="Genomic_DNA"/>
</dbReference>
<name>A0A388TDF6_TERA1</name>
<evidence type="ECO:0000256" key="7">
    <source>
        <dbReference type="ARBA" id="ARBA00023125"/>
    </source>
</evidence>
<dbReference type="Gene3D" id="1.10.10.1330">
    <property type="entry name" value="RNA polymerase sigma-54 factor, core-binding domain"/>
    <property type="match status" value="1"/>
</dbReference>
<dbReference type="GO" id="GO:0001216">
    <property type="term" value="F:DNA-binding transcription activator activity"/>
    <property type="evidence" value="ECO:0007669"/>
    <property type="project" value="InterPro"/>
</dbReference>
<reference evidence="11 12" key="1">
    <citation type="journal article" date="2019" name="ISME J.">
        <title>Genome analyses of uncultured TG2/ZB3 bacteria in 'Margulisbacteria' specifically attached to ectosymbiotic spirochetes of protists in the termite gut.</title>
        <authorList>
            <person name="Utami Y.D."/>
            <person name="Kuwahara H."/>
            <person name="Igai K."/>
            <person name="Murakami T."/>
            <person name="Sugaya K."/>
            <person name="Morikawa T."/>
            <person name="Nagura Y."/>
            <person name="Yuki M."/>
            <person name="Deevong P."/>
            <person name="Inoue T."/>
            <person name="Kihara K."/>
            <person name="Lo N."/>
            <person name="Yamada A."/>
            <person name="Ohkuma M."/>
            <person name="Hongoh Y."/>
        </authorList>
    </citation>
    <scope>NUCLEOTIDE SEQUENCE [LARGE SCALE GENOMIC DNA]</scope>
    <source>
        <strain evidence="11">NkOx7-01</strain>
    </source>
</reference>
<keyword evidence="5" id="KW-0805">Transcription regulation</keyword>
<dbReference type="PROSITE" id="PS50044">
    <property type="entry name" value="SIGMA54_3"/>
    <property type="match status" value="1"/>
</dbReference>
<evidence type="ECO:0000313" key="12">
    <source>
        <dbReference type="Proteomes" id="UP000269352"/>
    </source>
</evidence>
<evidence type="ECO:0000259" key="10">
    <source>
        <dbReference type="Pfam" id="PF04963"/>
    </source>
</evidence>
<dbReference type="GO" id="GO:0006352">
    <property type="term" value="P:DNA-templated transcription initiation"/>
    <property type="evidence" value="ECO:0007669"/>
    <property type="project" value="InterPro"/>
</dbReference>
<keyword evidence="12" id="KW-1185">Reference proteome</keyword>
<evidence type="ECO:0000256" key="3">
    <source>
        <dbReference type="ARBA" id="ARBA00022679"/>
    </source>
</evidence>
<dbReference type="InterPro" id="IPR007634">
    <property type="entry name" value="RNA_pol_sigma_54_DNA-bd"/>
</dbReference>
<dbReference type="GO" id="GO:0003677">
    <property type="term" value="F:DNA binding"/>
    <property type="evidence" value="ECO:0007669"/>
    <property type="project" value="UniProtKB-KW"/>
</dbReference>
<dbReference type="AlphaFoldDB" id="A0A388TDF6"/>
<keyword evidence="8" id="KW-0804">Transcription</keyword>